<feature type="transmembrane region" description="Helical" evidence="1">
    <location>
        <begin position="155"/>
        <end position="175"/>
    </location>
</feature>
<dbReference type="EMBL" id="JAKCXM010000007">
    <property type="protein sequence ID" value="KAJ0408937.1"/>
    <property type="molecule type" value="Genomic_DNA"/>
</dbReference>
<gene>
    <name evidence="4" type="ORF">P43SY_002816</name>
</gene>
<feature type="domain" description="CWH43-like N-terminal" evidence="3">
    <location>
        <begin position="375"/>
        <end position="652"/>
    </location>
</feature>
<evidence type="ECO:0008006" key="6">
    <source>
        <dbReference type="Google" id="ProtNLM"/>
    </source>
</evidence>
<feature type="transmembrane region" description="Helical" evidence="1">
    <location>
        <begin position="419"/>
        <end position="442"/>
    </location>
</feature>
<keyword evidence="5" id="KW-1185">Reference proteome</keyword>
<dbReference type="Proteomes" id="UP001209570">
    <property type="component" value="Unassembled WGS sequence"/>
</dbReference>
<dbReference type="PANTHER" id="PTHR23028:SF53">
    <property type="entry name" value="ACYL_TRANSF_3 DOMAIN-CONTAINING PROTEIN"/>
    <property type="match status" value="1"/>
</dbReference>
<dbReference type="Pfam" id="PF01757">
    <property type="entry name" value="Acyl_transf_3"/>
    <property type="match status" value="1"/>
</dbReference>
<evidence type="ECO:0000256" key="1">
    <source>
        <dbReference type="SAM" id="Phobius"/>
    </source>
</evidence>
<accession>A0AAD5MAQ0</accession>
<dbReference type="Pfam" id="PF10277">
    <property type="entry name" value="Frag1"/>
    <property type="match status" value="1"/>
</dbReference>
<comment type="caution">
    <text evidence="4">The sequence shown here is derived from an EMBL/GenBank/DDBJ whole genome shotgun (WGS) entry which is preliminary data.</text>
</comment>
<keyword evidence="1" id="KW-1133">Transmembrane helix</keyword>
<dbReference type="InterPro" id="IPR050879">
    <property type="entry name" value="Acyltransferase_3"/>
</dbReference>
<name>A0AAD5MAQ0_PYTIN</name>
<protein>
    <recommendedName>
        <fullName evidence="6">Acyltransferase 3 domain-containing protein</fullName>
    </recommendedName>
</protein>
<feature type="transmembrane region" description="Helical" evidence="1">
    <location>
        <begin position="566"/>
        <end position="584"/>
    </location>
</feature>
<dbReference type="InterPro" id="IPR019402">
    <property type="entry name" value="CWH43_N"/>
</dbReference>
<feature type="transmembrane region" description="Helical" evidence="1">
    <location>
        <begin position="48"/>
        <end position="68"/>
    </location>
</feature>
<keyword evidence="1" id="KW-0812">Transmembrane</keyword>
<dbReference type="GO" id="GO:0000271">
    <property type="term" value="P:polysaccharide biosynthetic process"/>
    <property type="evidence" value="ECO:0007669"/>
    <property type="project" value="TreeGrafter"/>
</dbReference>
<feature type="transmembrane region" description="Helical" evidence="1">
    <location>
        <begin position="463"/>
        <end position="486"/>
    </location>
</feature>
<evidence type="ECO:0000259" key="2">
    <source>
        <dbReference type="Pfam" id="PF01757"/>
    </source>
</evidence>
<feature type="transmembrane region" description="Helical" evidence="1">
    <location>
        <begin position="275"/>
        <end position="291"/>
    </location>
</feature>
<dbReference type="InterPro" id="IPR002656">
    <property type="entry name" value="Acyl_transf_3_dom"/>
</dbReference>
<evidence type="ECO:0000313" key="4">
    <source>
        <dbReference type="EMBL" id="KAJ0408937.1"/>
    </source>
</evidence>
<feature type="transmembrane region" description="Helical" evidence="1">
    <location>
        <begin position="97"/>
        <end position="114"/>
    </location>
</feature>
<reference evidence="4" key="1">
    <citation type="submission" date="2021-12" db="EMBL/GenBank/DDBJ databases">
        <title>Prjna785345.</title>
        <authorList>
            <person name="Rujirawat T."/>
            <person name="Krajaejun T."/>
        </authorList>
    </citation>
    <scope>NUCLEOTIDE SEQUENCE</scope>
    <source>
        <strain evidence="4">Pi057C3</strain>
    </source>
</reference>
<proteinExistence type="predicted"/>
<feature type="transmembrane region" description="Helical" evidence="1">
    <location>
        <begin position="303"/>
        <end position="323"/>
    </location>
</feature>
<evidence type="ECO:0000313" key="5">
    <source>
        <dbReference type="Proteomes" id="UP001209570"/>
    </source>
</evidence>
<feature type="domain" description="Acyltransferase 3" evidence="2">
    <location>
        <begin position="23"/>
        <end position="323"/>
    </location>
</feature>
<dbReference type="PANTHER" id="PTHR23028">
    <property type="entry name" value="ACETYLTRANSFERASE"/>
    <property type="match status" value="1"/>
</dbReference>
<dbReference type="GO" id="GO:0016020">
    <property type="term" value="C:membrane"/>
    <property type="evidence" value="ECO:0007669"/>
    <property type="project" value="TreeGrafter"/>
</dbReference>
<feature type="transmembrane region" description="Helical" evidence="1">
    <location>
        <begin position="498"/>
        <end position="516"/>
    </location>
</feature>
<evidence type="ECO:0000259" key="3">
    <source>
        <dbReference type="Pfam" id="PF10277"/>
    </source>
</evidence>
<feature type="transmembrane region" description="Helical" evidence="1">
    <location>
        <begin position="374"/>
        <end position="395"/>
    </location>
</feature>
<feature type="transmembrane region" description="Helical" evidence="1">
    <location>
        <begin position="245"/>
        <end position="263"/>
    </location>
</feature>
<sequence>MPVQDAPTKPTVAPQQAQPVKILFLDGLRGLAAFFVVVQHSHWYDRNFGAYGVDMFFVLSAFLLTMLFDKKVGQLLERRARLHSWGFALADYFSRRFLRVYPLFFVVAVVLWILPLKAVQQYWVDIEAGEFDFFKVITFSFDYRYHVFWTLPVEIGYYFVIPAIVIVLALLRKWWWIPVLPMIYWVIHEGFTTYRPDHTPLRPHLNTFVAGSLGAIVYNRIAACILKHTFVFQWYHKIMLRMIEYVALAFLVSVIYGGVWFNWLHWDPLPDSPSTFLSGYLVIVIVCEILLPGPFGRMLEWNVLTFFGKISYSMYLLHSFVIYSDWVSSQKSYDQKFATVGLVCLLSSASYYTIEYPLQRLAGRISKYLKEPRVVVPVAALVVSVSTLVTCVIIAKTSNVYLSGLYWPFFSYTGRDKPAYYVFCTGLTITALLMIATWAFNFQFQHAALVKAQQSGADVKRHLKMATITRFAGVISVFGLSLLAFFDTGKWPLTHQLAAYWFFGWEVVATIMNTFVSKRIFDLAKTSEATSASSYIILEAGAPKSTAQKLEARVQKRGWTFRIQRALNIVFFVAFLLYIPYNIISPSNCPKLTVQECLDRNLGERYCQVTMRHNEVETKLPNCTDDIVRVQIRALAQLTCVLTMIGYCVTFIKHDYEDVETEHDAVEVTPTTQQK</sequence>
<organism evidence="4 5">
    <name type="scientific">Pythium insidiosum</name>
    <name type="common">Pythiosis disease agent</name>
    <dbReference type="NCBI Taxonomy" id="114742"/>
    <lineage>
        <taxon>Eukaryota</taxon>
        <taxon>Sar</taxon>
        <taxon>Stramenopiles</taxon>
        <taxon>Oomycota</taxon>
        <taxon>Peronosporomycetes</taxon>
        <taxon>Pythiales</taxon>
        <taxon>Pythiaceae</taxon>
        <taxon>Pythium</taxon>
    </lineage>
</organism>
<dbReference type="GO" id="GO:0016747">
    <property type="term" value="F:acyltransferase activity, transferring groups other than amino-acyl groups"/>
    <property type="evidence" value="ECO:0007669"/>
    <property type="project" value="InterPro"/>
</dbReference>
<keyword evidence="1" id="KW-0472">Membrane</keyword>
<feature type="transmembrane region" description="Helical" evidence="1">
    <location>
        <begin position="335"/>
        <end position="354"/>
    </location>
</feature>
<dbReference type="AlphaFoldDB" id="A0AAD5MAQ0"/>